<evidence type="ECO:0000256" key="9">
    <source>
        <dbReference type="SAM" id="Phobius"/>
    </source>
</evidence>
<feature type="domain" description="Histidine kinase" evidence="10">
    <location>
        <begin position="157"/>
        <end position="370"/>
    </location>
</feature>
<protein>
    <recommendedName>
        <fullName evidence="8">Sensor-like histidine kinase SenX3</fullName>
        <ecNumber evidence="3">2.7.13.3</ecNumber>
    </recommendedName>
</protein>
<gene>
    <name evidence="11" type="ORF">ACFQ16_01120</name>
</gene>
<dbReference type="Gene3D" id="1.10.287.130">
    <property type="match status" value="1"/>
</dbReference>
<feature type="transmembrane region" description="Helical" evidence="9">
    <location>
        <begin position="68"/>
        <end position="89"/>
    </location>
</feature>
<sequence length="373" mass="39511">MHDLLLVALVSLWCAVAVGVLGAWTLWLLRRNSLVVMMMALCVITAIEIAFTFAALAFTGLFSVRGTSAVLLACIPATAVSVVLCLLLGRRVLHGSRDLARATRIMGEDGKFAAPEQSGAAELAVLTEELAATSAALTASREQERVLEASRRQLVAWVSHDLRTPLAGLRAMTEALQDGMARDQDRYLRLILQETQRLDHLVGDLFDLSRIQSNSLTLSLTPVSLPDLISDAVAATEGQARDRGVRLVPGGIERVEVRADVRQLTRVLVNLLNNAVRHTPRGGAVTVSAHAAEDRAVLAVSDACGGIPVEDLNKVFEPGWRGSAARPSGDAGGGLGLAIVRGIVEAHHGAVSVHNVEGGCRFAVSLPTAARTG</sequence>
<evidence type="ECO:0000256" key="2">
    <source>
        <dbReference type="ARBA" id="ARBA00004236"/>
    </source>
</evidence>
<keyword evidence="6 11" id="KW-0418">Kinase</keyword>
<comment type="subcellular location">
    <subcellularLocation>
        <location evidence="2">Cell membrane</location>
    </subcellularLocation>
</comment>
<dbReference type="PANTHER" id="PTHR45453:SF1">
    <property type="entry name" value="PHOSPHATE REGULON SENSOR PROTEIN PHOR"/>
    <property type="match status" value="1"/>
</dbReference>
<dbReference type="Pfam" id="PF02518">
    <property type="entry name" value="HATPase_c"/>
    <property type="match status" value="1"/>
</dbReference>
<evidence type="ECO:0000313" key="12">
    <source>
        <dbReference type="Proteomes" id="UP001597018"/>
    </source>
</evidence>
<dbReference type="PRINTS" id="PR00344">
    <property type="entry name" value="BCTRLSENSOR"/>
</dbReference>
<keyword evidence="5" id="KW-0808">Transferase</keyword>
<keyword evidence="9" id="KW-0472">Membrane</keyword>
<evidence type="ECO:0000256" key="3">
    <source>
        <dbReference type="ARBA" id="ARBA00012438"/>
    </source>
</evidence>
<dbReference type="GO" id="GO:0016301">
    <property type="term" value="F:kinase activity"/>
    <property type="evidence" value="ECO:0007669"/>
    <property type="project" value="UniProtKB-KW"/>
</dbReference>
<keyword evidence="12" id="KW-1185">Reference proteome</keyword>
<comment type="catalytic activity">
    <reaction evidence="1">
        <text>ATP + protein L-histidine = ADP + protein N-phospho-L-histidine.</text>
        <dbReference type="EC" id="2.7.13.3"/>
    </reaction>
</comment>
<evidence type="ECO:0000256" key="8">
    <source>
        <dbReference type="ARBA" id="ARBA00039401"/>
    </source>
</evidence>
<feature type="transmembrane region" description="Helical" evidence="9">
    <location>
        <begin position="6"/>
        <end position="29"/>
    </location>
</feature>
<evidence type="ECO:0000313" key="11">
    <source>
        <dbReference type="EMBL" id="MFD0918335.1"/>
    </source>
</evidence>
<dbReference type="SUPFAM" id="SSF55874">
    <property type="entry name" value="ATPase domain of HSP90 chaperone/DNA topoisomerase II/histidine kinase"/>
    <property type="match status" value="1"/>
</dbReference>
<accession>A0ABW3FMV4</accession>
<dbReference type="InterPro" id="IPR003594">
    <property type="entry name" value="HATPase_dom"/>
</dbReference>
<dbReference type="InterPro" id="IPR005467">
    <property type="entry name" value="His_kinase_dom"/>
</dbReference>
<dbReference type="InterPro" id="IPR004358">
    <property type="entry name" value="Sig_transdc_His_kin-like_C"/>
</dbReference>
<dbReference type="CDD" id="cd00082">
    <property type="entry name" value="HisKA"/>
    <property type="match status" value="1"/>
</dbReference>
<dbReference type="InterPro" id="IPR036097">
    <property type="entry name" value="HisK_dim/P_sf"/>
</dbReference>
<dbReference type="RefSeq" id="WP_263250040.1">
    <property type="nucleotide sequence ID" value="NZ_BAABLT010000034.1"/>
</dbReference>
<evidence type="ECO:0000256" key="6">
    <source>
        <dbReference type="ARBA" id="ARBA00022777"/>
    </source>
</evidence>
<evidence type="ECO:0000256" key="4">
    <source>
        <dbReference type="ARBA" id="ARBA00022553"/>
    </source>
</evidence>
<keyword evidence="4" id="KW-0597">Phosphoprotein</keyword>
<comment type="caution">
    <text evidence="11">The sequence shown here is derived from an EMBL/GenBank/DDBJ whole genome shotgun (WGS) entry which is preliminary data.</text>
</comment>
<proteinExistence type="predicted"/>
<feature type="transmembrane region" description="Helical" evidence="9">
    <location>
        <begin position="36"/>
        <end position="62"/>
    </location>
</feature>
<name>A0ABW3FMV4_9PSEU</name>
<dbReference type="PROSITE" id="PS50109">
    <property type="entry name" value="HIS_KIN"/>
    <property type="match status" value="1"/>
</dbReference>
<dbReference type="Pfam" id="PF00512">
    <property type="entry name" value="HisKA"/>
    <property type="match status" value="1"/>
</dbReference>
<dbReference type="SMART" id="SM00387">
    <property type="entry name" value="HATPase_c"/>
    <property type="match status" value="1"/>
</dbReference>
<dbReference type="InterPro" id="IPR036890">
    <property type="entry name" value="HATPase_C_sf"/>
</dbReference>
<dbReference type="InterPro" id="IPR050351">
    <property type="entry name" value="BphY/WalK/GraS-like"/>
</dbReference>
<dbReference type="InterPro" id="IPR003661">
    <property type="entry name" value="HisK_dim/P_dom"/>
</dbReference>
<keyword evidence="9" id="KW-0812">Transmembrane</keyword>
<dbReference type="Gene3D" id="3.30.565.10">
    <property type="entry name" value="Histidine kinase-like ATPase, C-terminal domain"/>
    <property type="match status" value="1"/>
</dbReference>
<organism evidence="11 12">
    <name type="scientific">Saccharopolyspora rosea</name>
    <dbReference type="NCBI Taxonomy" id="524884"/>
    <lineage>
        <taxon>Bacteria</taxon>
        <taxon>Bacillati</taxon>
        <taxon>Actinomycetota</taxon>
        <taxon>Actinomycetes</taxon>
        <taxon>Pseudonocardiales</taxon>
        <taxon>Pseudonocardiaceae</taxon>
        <taxon>Saccharopolyspora</taxon>
    </lineage>
</organism>
<dbReference type="PANTHER" id="PTHR45453">
    <property type="entry name" value="PHOSPHATE REGULON SENSOR PROTEIN PHOR"/>
    <property type="match status" value="1"/>
</dbReference>
<evidence type="ECO:0000256" key="1">
    <source>
        <dbReference type="ARBA" id="ARBA00000085"/>
    </source>
</evidence>
<dbReference type="EMBL" id="JBHTIW010000001">
    <property type="protein sequence ID" value="MFD0918335.1"/>
    <property type="molecule type" value="Genomic_DNA"/>
</dbReference>
<dbReference type="SMART" id="SM00388">
    <property type="entry name" value="HisKA"/>
    <property type="match status" value="1"/>
</dbReference>
<evidence type="ECO:0000256" key="5">
    <source>
        <dbReference type="ARBA" id="ARBA00022679"/>
    </source>
</evidence>
<evidence type="ECO:0000256" key="7">
    <source>
        <dbReference type="ARBA" id="ARBA00023012"/>
    </source>
</evidence>
<dbReference type="Proteomes" id="UP001597018">
    <property type="component" value="Unassembled WGS sequence"/>
</dbReference>
<keyword evidence="7" id="KW-0902">Two-component regulatory system</keyword>
<dbReference type="SUPFAM" id="SSF47384">
    <property type="entry name" value="Homodimeric domain of signal transducing histidine kinase"/>
    <property type="match status" value="1"/>
</dbReference>
<reference evidence="12" key="1">
    <citation type="journal article" date="2019" name="Int. J. Syst. Evol. Microbiol.">
        <title>The Global Catalogue of Microorganisms (GCM) 10K type strain sequencing project: providing services to taxonomists for standard genome sequencing and annotation.</title>
        <authorList>
            <consortium name="The Broad Institute Genomics Platform"/>
            <consortium name="The Broad Institute Genome Sequencing Center for Infectious Disease"/>
            <person name="Wu L."/>
            <person name="Ma J."/>
        </authorList>
    </citation>
    <scope>NUCLEOTIDE SEQUENCE [LARGE SCALE GENOMIC DNA]</scope>
    <source>
        <strain evidence="12">CCUG 56401</strain>
    </source>
</reference>
<evidence type="ECO:0000259" key="10">
    <source>
        <dbReference type="PROSITE" id="PS50109"/>
    </source>
</evidence>
<dbReference type="EC" id="2.7.13.3" evidence="3"/>
<keyword evidence="9" id="KW-1133">Transmembrane helix</keyword>